<reference evidence="3 4" key="1">
    <citation type="submission" date="2019-03" db="EMBL/GenBank/DDBJ databases">
        <title>First draft genome of Liparis tanakae, snailfish: a comprehensive survey of snailfish specific genes.</title>
        <authorList>
            <person name="Kim W."/>
            <person name="Song I."/>
            <person name="Jeong J.-H."/>
            <person name="Kim D."/>
            <person name="Kim S."/>
            <person name="Ryu S."/>
            <person name="Song J.Y."/>
            <person name="Lee S.K."/>
        </authorList>
    </citation>
    <scope>NUCLEOTIDE SEQUENCE [LARGE SCALE GENOMIC DNA]</scope>
    <source>
        <tissue evidence="3">Muscle</tissue>
    </source>
</reference>
<feature type="region of interest" description="Disordered" evidence="1">
    <location>
        <begin position="373"/>
        <end position="419"/>
    </location>
</feature>
<name>A0A4Z2JCN4_9TELE</name>
<feature type="domain" description="Nucleolar protein 4 helical" evidence="2">
    <location>
        <begin position="197"/>
        <end position="284"/>
    </location>
</feature>
<evidence type="ECO:0000256" key="1">
    <source>
        <dbReference type="SAM" id="MobiDB-lite"/>
    </source>
</evidence>
<sequence length="457" mass="48531">MRKGVAKHVVSCIVVYSDFQIKWEKDEVGNDEDEAAVCREDSSSESGSGNGLPALTPPSSTVTDGTIVRETEVINGNGGPAPLDFSTPTSSSSSSEDQQPMNLSDPPPQRLPLSSSHLPVTVSAAAAALLGALHPSAPEELRRKYPLAAKPPLAPHPALPLPLPHTHNAHTPNTHSQSHTHTAELRLDRDGRDYGGKMFVRLFVDENLDRMVPISKQPKEKIQAIIESCSRQFPEFQERARKRIRTYLKSCRRMKKSGMETRPTPPHLTSAMAENILAAACESESRNAAKRMRLDAYHDEQISLDKPSGGGGGLREPASLAHSAYSLAASAFSSQDSQLYINGAGLSYGYRGFPGLGTAMQHPVSLTTAAAAQSNGPTDLSMKSVSSASISNSTSSASTNNSLGGRGSGGGGGGGASTQLSQPEITAVRQLIAGYRESAAFLLRSADELENLILQQN</sequence>
<evidence type="ECO:0000259" key="2">
    <source>
        <dbReference type="Pfam" id="PF23079"/>
    </source>
</evidence>
<dbReference type="OrthoDB" id="10047222at2759"/>
<proteinExistence type="predicted"/>
<evidence type="ECO:0000313" key="4">
    <source>
        <dbReference type="Proteomes" id="UP000314294"/>
    </source>
</evidence>
<dbReference type="Pfam" id="PF23079">
    <property type="entry name" value="HTH_NOL4_2nd"/>
    <property type="match status" value="1"/>
</dbReference>
<dbReference type="InterPro" id="IPR056549">
    <property type="entry name" value="HTH_NOL4"/>
</dbReference>
<dbReference type="PANTHER" id="PTHR12449">
    <property type="entry name" value="DEATH DOMAIN-CONTAINING PROTEIN"/>
    <property type="match status" value="1"/>
</dbReference>
<dbReference type="InterPro" id="IPR039788">
    <property type="entry name" value="NOL4/NOL4L"/>
</dbReference>
<gene>
    <name evidence="3" type="primary">NOL4L</name>
    <name evidence="3" type="ORF">EYF80_002128</name>
</gene>
<feature type="compositionally biased region" description="Polar residues" evidence="1">
    <location>
        <begin position="373"/>
        <end position="383"/>
    </location>
</feature>
<evidence type="ECO:0000313" key="3">
    <source>
        <dbReference type="EMBL" id="TNN87781.1"/>
    </source>
</evidence>
<dbReference type="EMBL" id="SRLO01000009">
    <property type="protein sequence ID" value="TNN87781.1"/>
    <property type="molecule type" value="Genomic_DNA"/>
</dbReference>
<protein>
    <submittedName>
        <fullName evidence="3">Nucleolar protein 4-like</fullName>
    </submittedName>
</protein>
<feature type="compositionally biased region" description="Low complexity" evidence="1">
    <location>
        <begin position="384"/>
        <end position="402"/>
    </location>
</feature>
<feature type="compositionally biased region" description="Low complexity" evidence="1">
    <location>
        <begin position="86"/>
        <end position="95"/>
    </location>
</feature>
<keyword evidence="4" id="KW-1185">Reference proteome</keyword>
<comment type="caution">
    <text evidence="3">The sequence shown here is derived from an EMBL/GenBank/DDBJ whole genome shotgun (WGS) entry which is preliminary data.</text>
</comment>
<accession>A0A4Z2JCN4</accession>
<dbReference type="Proteomes" id="UP000314294">
    <property type="component" value="Unassembled WGS sequence"/>
</dbReference>
<feature type="region of interest" description="Disordered" evidence="1">
    <location>
        <begin position="26"/>
        <end position="115"/>
    </location>
</feature>
<dbReference type="AlphaFoldDB" id="A0A4Z2JCN4"/>
<dbReference type="PANTHER" id="PTHR12449:SF19">
    <property type="entry name" value="NUCLEOLAR PROTEIN 4-LIKE"/>
    <property type="match status" value="1"/>
</dbReference>
<feature type="compositionally biased region" description="Gly residues" evidence="1">
    <location>
        <begin position="404"/>
        <end position="416"/>
    </location>
</feature>
<organism evidence="3 4">
    <name type="scientific">Liparis tanakae</name>
    <name type="common">Tanaka's snailfish</name>
    <dbReference type="NCBI Taxonomy" id="230148"/>
    <lineage>
        <taxon>Eukaryota</taxon>
        <taxon>Metazoa</taxon>
        <taxon>Chordata</taxon>
        <taxon>Craniata</taxon>
        <taxon>Vertebrata</taxon>
        <taxon>Euteleostomi</taxon>
        <taxon>Actinopterygii</taxon>
        <taxon>Neopterygii</taxon>
        <taxon>Teleostei</taxon>
        <taxon>Neoteleostei</taxon>
        <taxon>Acanthomorphata</taxon>
        <taxon>Eupercaria</taxon>
        <taxon>Perciformes</taxon>
        <taxon>Cottioidei</taxon>
        <taxon>Cottales</taxon>
        <taxon>Liparidae</taxon>
        <taxon>Liparis</taxon>
    </lineage>
</organism>